<name>A0A7W8EHU4_9ACTN</name>
<accession>A0A7W8EHU4</accession>
<keyword evidence="3" id="KW-1185">Reference proteome</keyword>
<dbReference type="AlphaFoldDB" id="A0A7W8EHU4"/>
<dbReference type="PROSITE" id="PS51318">
    <property type="entry name" value="TAT"/>
    <property type="match status" value="1"/>
</dbReference>
<keyword evidence="1" id="KW-0732">Signal</keyword>
<feature type="chain" id="PRO_5030741389" evidence="1">
    <location>
        <begin position="31"/>
        <end position="761"/>
    </location>
</feature>
<proteinExistence type="predicted"/>
<dbReference type="Gene3D" id="3.20.20.80">
    <property type="entry name" value="Glycosidases"/>
    <property type="match status" value="1"/>
</dbReference>
<gene>
    <name evidence="2" type="ORF">HNR40_005282</name>
</gene>
<evidence type="ECO:0000313" key="3">
    <source>
        <dbReference type="Proteomes" id="UP000568380"/>
    </source>
</evidence>
<evidence type="ECO:0000313" key="2">
    <source>
        <dbReference type="EMBL" id="MBB5079796.1"/>
    </source>
</evidence>
<dbReference type="RefSeq" id="WP_184965715.1">
    <property type="nucleotide sequence ID" value="NZ_JACHIN010000007.1"/>
</dbReference>
<dbReference type="InterPro" id="IPR017853">
    <property type="entry name" value="GH"/>
</dbReference>
<evidence type="ECO:0000256" key="1">
    <source>
        <dbReference type="SAM" id="SignalP"/>
    </source>
</evidence>
<protein>
    <submittedName>
        <fullName evidence="2">Uncharacterized protein</fullName>
    </submittedName>
</protein>
<dbReference type="SUPFAM" id="SSF51445">
    <property type="entry name" value="(Trans)glycosidases"/>
    <property type="match status" value="1"/>
</dbReference>
<sequence length="761" mass="81147">MADIPRRRFLGGAVAAGLAGALLPATSAQADIPSITADGITLVAAADGTITVKDGAGVERIRLTGFMAKDTVTGIQRTTGGTPSLITLPDGGQAIQVAYTLPAAAQGITVRGVFRVTPNRARLRWEVAGSATLIPAGFMLGRTVIAPTEPESFTALTRWNRDAGGGVPYETNAGVVYQETWGSARAYFRLGGTTPAWTNAAWIHAPATAADGGAVTEADLVLGSVRPAAGGTMGAGLPLGVEVWTDKPFSLWDGGGQPMALHAEVANGGTAARTVKLSWWARDFDGRVLKSGSVTGTVAAGSAWKQTFTVTSPSHGIVFTEVKATAGADSAFARTNLTVLPPYTYQAGADSMFGIANYPWLLKPDAAAVVGLMRRIGIKRVRISYDGGPGLPPATLNAAGIEHNIELAGIPLGGTPAEVAAWADTNTQKAIGSRADYFEVANEVNKPWMSGLTAAAYVRDGLRPVRERLTAAGAPTKVLNAGLAGMDYVWTKNFHDAGGWDLIDGFAFHPGRGNFTPDYAPPPEEWTQGNNGSYWNFLGSMRKAREMITEYGDKELWLTEAYACTKPNSWWHDTYRQAAENVLLTLALSMAEGVSCVNWYQLHDSVLGKPQMADPANAEYHFGLMNRDTSAKPSMLAYATAAKVLDQATFTRWLTFADPDLKGLLFSTPEGPVSILWSRKDGYLLNTDHEPGTGWFAAPEPWVDDWPTKTDVHVPAAGGQVRVLDCIGRERRLTPCDGKVKIRLDGAPRVYYGLTEHPDVR</sequence>
<organism evidence="2 3">
    <name type="scientific">Nonomuraea endophytica</name>
    <dbReference type="NCBI Taxonomy" id="714136"/>
    <lineage>
        <taxon>Bacteria</taxon>
        <taxon>Bacillati</taxon>
        <taxon>Actinomycetota</taxon>
        <taxon>Actinomycetes</taxon>
        <taxon>Streptosporangiales</taxon>
        <taxon>Streptosporangiaceae</taxon>
        <taxon>Nonomuraea</taxon>
    </lineage>
</organism>
<reference evidence="2 3" key="1">
    <citation type="submission" date="2020-08" db="EMBL/GenBank/DDBJ databases">
        <title>Genomic Encyclopedia of Type Strains, Phase IV (KMG-IV): sequencing the most valuable type-strain genomes for metagenomic binning, comparative biology and taxonomic classification.</title>
        <authorList>
            <person name="Goeker M."/>
        </authorList>
    </citation>
    <scope>NUCLEOTIDE SEQUENCE [LARGE SCALE GENOMIC DNA]</scope>
    <source>
        <strain evidence="2 3">DSM 45385</strain>
    </source>
</reference>
<comment type="caution">
    <text evidence="2">The sequence shown here is derived from an EMBL/GenBank/DDBJ whole genome shotgun (WGS) entry which is preliminary data.</text>
</comment>
<dbReference type="EMBL" id="JACHIN010000007">
    <property type="protein sequence ID" value="MBB5079796.1"/>
    <property type="molecule type" value="Genomic_DNA"/>
</dbReference>
<dbReference type="InterPro" id="IPR006311">
    <property type="entry name" value="TAT_signal"/>
</dbReference>
<feature type="signal peptide" evidence="1">
    <location>
        <begin position="1"/>
        <end position="30"/>
    </location>
</feature>
<dbReference type="Proteomes" id="UP000568380">
    <property type="component" value="Unassembled WGS sequence"/>
</dbReference>